<dbReference type="InterPro" id="IPR057567">
    <property type="entry name" value="TPR_TTI1_C"/>
</dbReference>
<dbReference type="InterPro" id="IPR002016">
    <property type="entry name" value="Haem_peroxidase"/>
</dbReference>
<dbReference type="SUPFAM" id="SSF52279">
    <property type="entry name" value="Beta-D-glucan exohydrolase, C-terminal domain"/>
    <property type="match status" value="1"/>
</dbReference>
<dbReference type="EMBL" id="JABTTQ020000005">
    <property type="protein sequence ID" value="KAK6154539.1"/>
    <property type="molecule type" value="Genomic_DNA"/>
</dbReference>
<dbReference type="Gene3D" id="1.10.520.10">
    <property type="match status" value="1"/>
</dbReference>
<dbReference type="Gene3D" id="2.60.40.10">
    <property type="entry name" value="Immunoglobulins"/>
    <property type="match status" value="1"/>
</dbReference>
<keyword evidence="1" id="KW-0378">Hydrolase</keyword>
<name>A0ABR0X522_REHGL</name>
<evidence type="ECO:0000259" key="2">
    <source>
        <dbReference type="PROSITE" id="PS50873"/>
    </source>
</evidence>
<evidence type="ECO:0000256" key="1">
    <source>
        <dbReference type="ARBA" id="ARBA00022801"/>
    </source>
</evidence>
<evidence type="ECO:0000313" key="4">
    <source>
        <dbReference type="Proteomes" id="UP001318860"/>
    </source>
</evidence>
<protein>
    <recommendedName>
        <fullName evidence="2">Plant heme peroxidase family profile domain-containing protein</fullName>
    </recommendedName>
</protein>
<comment type="caution">
    <text evidence="3">The sequence shown here is derived from an EMBL/GenBank/DDBJ whole genome shotgun (WGS) entry which is preliminary data.</text>
</comment>
<dbReference type="Pfam" id="PF21547">
    <property type="entry name" value="TTI1"/>
    <property type="match status" value="1"/>
</dbReference>
<dbReference type="SUPFAM" id="SSF48371">
    <property type="entry name" value="ARM repeat"/>
    <property type="match status" value="1"/>
</dbReference>
<reference evidence="3 4" key="1">
    <citation type="journal article" date="2021" name="Comput. Struct. Biotechnol. J.">
        <title>De novo genome assembly of the potent medicinal plant Rehmannia glutinosa using nanopore technology.</title>
        <authorList>
            <person name="Ma L."/>
            <person name="Dong C."/>
            <person name="Song C."/>
            <person name="Wang X."/>
            <person name="Zheng X."/>
            <person name="Niu Y."/>
            <person name="Chen S."/>
            <person name="Feng W."/>
        </authorList>
    </citation>
    <scope>NUCLEOTIDE SEQUENCE [LARGE SCALE GENOMIC DNA]</scope>
    <source>
        <strain evidence="3">DH-2019</strain>
    </source>
</reference>
<feature type="domain" description="Plant heme peroxidase family profile" evidence="2">
    <location>
        <begin position="1142"/>
        <end position="1494"/>
    </location>
</feature>
<dbReference type="SUPFAM" id="SSF48113">
    <property type="entry name" value="Heme-dependent peroxidases"/>
    <property type="match status" value="1"/>
</dbReference>
<dbReference type="PANTHER" id="PTHR18460">
    <property type="entry name" value="TEL2 INTERACTING PROTEIN 1 TTI1 FAMILY MEMBER"/>
    <property type="match status" value="1"/>
</dbReference>
<dbReference type="InterPro" id="IPR013783">
    <property type="entry name" value="Ig-like_fold"/>
</dbReference>
<dbReference type="InterPro" id="IPR052587">
    <property type="entry name" value="TELO2-interacting_protein_1"/>
</dbReference>
<evidence type="ECO:0000313" key="3">
    <source>
        <dbReference type="EMBL" id="KAK6154539.1"/>
    </source>
</evidence>
<dbReference type="InterPro" id="IPR010255">
    <property type="entry name" value="Haem_peroxidase_sf"/>
</dbReference>
<dbReference type="InterPro" id="IPR049362">
    <property type="entry name" value="TTI1_rpt"/>
</dbReference>
<dbReference type="Proteomes" id="UP001318860">
    <property type="component" value="Unassembled WGS sequence"/>
</dbReference>
<dbReference type="PROSITE" id="PS50873">
    <property type="entry name" value="PEROXIDASE_4"/>
    <property type="match status" value="1"/>
</dbReference>
<keyword evidence="4" id="KW-1185">Reference proteome</keyword>
<organism evidence="3 4">
    <name type="scientific">Rehmannia glutinosa</name>
    <name type="common">Chinese foxglove</name>
    <dbReference type="NCBI Taxonomy" id="99300"/>
    <lineage>
        <taxon>Eukaryota</taxon>
        <taxon>Viridiplantae</taxon>
        <taxon>Streptophyta</taxon>
        <taxon>Embryophyta</taxon>
        <taxon>Tracheophyta</taxon>
        <taxon>Spermatophyta</taxon>
        <taxon>Magnoliopsida</taxon>
        <taxon>eudicotyledons</taxon>
        <taxon>Gunneridae</taxon>
        <taxon>Pentapetalae</taxon>
        <taxon>asterids</taxon>
        <taxon>lamiids</taxon>
        <taxon>Lamiales</taxon>
        <taxon>Orobanchaceae</taxon>
        <taxon>Rehmannieae</taxon>
        <taxon>Rehmannia</taxon>
    </lineage>
</organism>
<dbReference type="Gene3D" id="3.40.50.1700">
    <property type="entry name" value="Glycoside hydrolase family 3 C-terminal domain"/>
    <property type="match status" value="1"/>
</dbReference>
<dbReference type="Pfam" id="PF24181">
    <property type="entry name" value="TPR_TTI1_C"/>
    <property type="match status" value="1"/>
</dbReference>
<dbReference type="InterPro" id="IPR016024">
    <property type="entry name" value="ARM-type_fold"/>
</dbReference>
<dbReference type="InterPro" id="IPR036881">
    <property type="entry name" value="Glyco_hydro_3_C_sf"/>
</dbReference>
<dbReference type="PANTHER" id="PTHR18460:SF3">
    <property type="entry name" value="TELO2-INTERACTING PROTEIN 1 HOMOLOG"/>
    <property type="match status" value="1"/>
</dbReference>
<sequence>MEGREKYNGKSNKIADEAEEDIQNSGVFFELKQYCIQLLDLLQNPKKDSSFLSQLLHLLQRSPPQSLQPFMEYASFSLICIFSVIRFLTVKVSYTFFPLLLLLDAAVNCRSSVKFDSKDNSVESNTLEMAHKVSDSVAEGVVLCLEEVLKKCHLGSIDQMVVILKKLTHGAMLSPLEASEEFREGVIRCFRAMLLNLCPCPDESCPCKQIGDWPVLPAEKELQFPVSRVSKCNIVSEECLLAFLQSEPASAAIGHWLSLLLKACTRTPRCLLFSEKLYIEAARGHRGSSRLRVEALITLRVLVAKVGTADALAFYLPGVVGQMGKVLHASRTMISGAAGSTEALDQAVRGLAEFLIIVLEDIANTSILGIPMDEISGLSSRKEKPLASFLEELRHLPLKNTVQDDDVRDLTEHLQRGIIVSGNDTTRVKSDVKVGSLRVKRTADWLASTTAHVNKLLSAAFPHVGLTQLSLVRNAVPFSVASAYMHICNSVSCFLLQLCVHPSRKVRLGLLASVQALLSKCSYTLKESRLMLLECLCIFVCDDSEDVSSGARTIFRLLVQSKAKPQVEHDIAEVFSRLVEKLPQVILGNEESLALSHARKLLAVTYFGGPDLSQTTFFCLLASLAEVTAARFLDVFALCLSQNSIFAGSLNKLAAIRPSSSGFMHSISEIKAIINADDENSQFFGFQNRKNLYQHEPLKNEYELPSMPPWFVREGSQKLYQALAGILRLVSLYMFTDSQSEGSYSGLIDILLGHLHKLISELRMKEYHKDSWQSWYKKTGSGHLVRQACTAVCILNEMIFGLSDQSITSFNKMFRSSSQHETKGIYGNGNGESCGYEGALPDHWVQKIYQNSGARSHLIDCIGSILHEYLSPEIWDLPLGFPASVQQSGEDGDISLHFFNDNGMLHQVIIEGIGVFNICLGNSFSSSGFLHSSFYMLLENIICSNFQVRRAADTVLHAISATQNCPTVGHLVISNSDYVIDSVCRQLRHLDLNPHVPNVLSAMLSYVGVADKILPLLEEPAVAEIVKASKREAYKLPNQAESYKKEINSKMLNAEKRTGKHFGHSRSYADNSLDSKTDEEICTSGADITEEEWESVLFKFNDSKRYRRIVGSIAGSCLIAVTPLIASVDPAACLTTLNIIEDGIVVLAKVEEAYKHEKETKEAIEQIIQSCSFYHLLDTLGAAEDETGENRLFPAMNKIWPFFVACFRSKNLLAIRQCCHTISNVIQICGGDFFSRRFHTDGIHIWKLLSTSPFQKKPLISKEERTPLQLPYRKSLTSSENSTAETSNLKVQIAVLNMISDLAGNKRSASALEAVFKKISGIVIGIICSGVKGLQDACVNALVGLSSIDPDLIWLLLADVYYSRKKNPSSPPSADFPEISEVLPPPASSKEYLYVLYGGQSFGFDVDFSAVETYYQELLSASFSKGGFDSHYYQALKRGEDLLIVDQELMLDEKKEKAVLEHAQDEKKFRIEFASAMVKLSNLNVLVESEEGKLPVTWYPKDFITVPMTDMRMRPQPSSRYPRRTYRFYKGPKVFEFGYGLSYSTYSYEFISSTPITIHLNQSMPSFQANSDESSRSTSYLSVSEIGADICEKLKFATHVGVENTGDMAGKHPVLLFVRHERPSNVRPVKQLVGFESEFK</sequence>
<dbReference type="Gene3D" id="1.10.420.10">
    <property type="entry name" value="Peroxidase, domain 2"/>
    <property type="match status" value="1"/>
</dbReference>
<proteinExistence type="predicted"/>
<accession>A0ABR0X522</accession>
<gene>
    <name evidence="3" type="ORF">DH2020_008787</name>
</gene>